<protein>
    <submittedName>
        <fullName evidence="2">Sarcosine oxidase subunit delta</fullName>
    </submittedName>
</protein>
<accession>A0A1M7IZV1</accession>
<evidence type="ECO:0000313" key="4">
    <source>
        <dbReference type="Proteomes" id="UP000321726"/>
    </source>
</evidence>
<reference evidence="2 3" key="1">
    <citation type="submission" date="2016-11" db="EMBL/GenBank/DDBJ databases">
        <authorList>
            <person name="Jaros S."/>
            <person name="Januszkiewicz K."/>
            <person name="Wedrychowicz H."/>
        </authorList>
    </citation>
    <scope>NUCLEOTIDE SEQUENCE [LARGE SCALE GENOMIC DNA]</scope>
    <source>
        <strain evidence="2 3">DSM 4740</strain>
    </source>
</reference>
<dbReference type="EMBL" id="FRCA01000008">
    <property type="protein sequence ID" value="SHM46183.1"/>
    <property type="molecule type" value="Genomic_DNA"/>
</dbReference>
<dbReference type="STRING" id="44933.SAMN05660971_03045"/>
<name>A0A1M7IZV1_9GAMM</name>
<organism evidence="2 3">
    <name type="scientific">Halomonas cupida</name>
    <dbReference type="NCBI Taxonomy" id="44933"/>
    <lineage>
        <taxon>Bacteria</taxon>
        <taxon>Pseudomonadati</taxon>
        <taxon>Pseudomonadota</taxon>
        <taxon>Gammaproteobacteria</taxon>
        <taxon>Oceanospirillales</taxon>
        <taxon>Halomonadaceae</taxon>
        <taxon>Halomonas</taxon>
    </lineage>
</organism>
<dbReference type="InterPro" id="IPR038561">
    <property type="entry name" value="SoxD_sf"/>
</dbReference>
<evidence type="ECO:0000313" key="2">
    <source>
        <dbReference type="EMBL" id="SHM46183.1"/>
    </source>
</evidence>
<dbReference type="Proteomes" id="UP000321726">
    <property type="component" value="Unassembled WGS sequence"/>
</dbReference>
<reference evidence="1 4" key="2">
    <citation type="submission" date="2019-07" db="EMBL/GenBank/DDBJ databases">
        <title>Whole genome shotgun sequence of Halomonas cupida NBRC 102219.</title>
        <authorList>
            <person name="Hosoyama A."/>
            <person name="Uohara A."/>
            <person name="Ohji S."/>
            <person name="Ichikawa N."/>
        </authorList>
    </citation>
    <scope>NUCLEOTIDE SEQUENCE [LARGE SCALE GENOMIC DNA]</scope>
    <source>
        <strain evidence="1 4">NBRC 102219</strain>
    </source>
</reference>
<dbReference type="GO" id="GO:0008115">
    <property type="term" value="F:sarcosine oxidase activity"/>
    <property type="evidence" value="ECO:0007669"/>
    <property type="project" value="InterPro"/>
</dbReference>
<dbReference type="Gene3D" id="3.30.2270.10">
    <property type="entry name" value="Folate-binding superfamily"/>
    <property type="match status" value="1"/>
</dbReference>
<dbReference type="EMBL" id="BJXU01000085">
    <property type="protein sequence ID" value="GEN24253.1"/>
    <property type="molecule type" value="Genomic_DNA"/>
</dbReference>
<evidence type="ECO:0000313" key="3">
    <source>
        <dbReference type="Proteomes" id="UP000184123"/>
    </source>
</evidence>
<proteinExistence type="predicted"/>
<dbReference type="Proteomes" id="UP000184123">
    <property type="component" value="Unassembled WGS sequence"/>
</dbReference>
<dbReference type="OrthoDB" id="7159274at2"/>
<dbReference type="InterPro" id="IPR006279">
    <property type="entry name" value="SoxD"/>
</dbReference>
<dbReference type="GO" id="GO:0046653">
    <property type="term" value="P:tetrahydrofolate metabolic process"/>
    <property type="evidence" value="ECO:0007669"/>
    <property type="project" value="InterPro"/>
</dbReference>
<keyword evidence="4" id="KW-1185">Reference proteome</keyword>
<gene>
    <name evidence="1" type="primary">soxD</name>
    <name evidence="1" type="ORF">HCU01_22020</name>
    <name evidence="2" type="ORF">SAMN05660971_03045</name>
</gene>
<evidence type="ECO:0000313" key="1">
    <source>
        <dbReference type="EMBL" id="GEN24253.1"/>
    </source>
</evidence>
<dbReference type="RefSeq" id="WP_073436067.1">
    <property type="nucleotide sequence ID" value="NZ_BJXU01000085.1"/>
</dbReference>
<sequence length="89" mass="10412">MLRIPCPFCGERDYTEFAFWGDASFPRPADPQELSDSEWSEHLFHRDNPAGQYLEYWHHALGCRGWFIIQRDTRTHLISPVCRGGEGRS</sequence>
<dbReference type="AlphaFoldDB" id="A0A1M7IZV1"/>
<dbReference type="Pfam" id="PF04267">
    <property type="entry name" value="SoxD"/>
    <property type="match status" value="1"/>
</dbReference>